<accession>A0A1X0QJR5</accession>
<dbReference type="EMBL" id="LTAI01000079">
    <property type="protein sequence ID" value="ORE00002.1"/>
    <property type="molecule type" value="Genomic_DNA"/>
</dbReference>
<protein>
    <submittedName>
        <fullName evidence="1">Uncharacterized protein</fullName>
    </submittedName>
</protein>
<evidence type="ECO:0000313" key="1">
    <source>
        <dbReference type="EMBL" id="ORE00002.1"/>
    </source>
</evidence>
<sequence length="59" mass="7174">MGFYYEKFSKKGKLKKQELKEEILRIWNSITSKMVQLYIMSFYKKVLAIYNAKGKHDDY</sequence>
<dbReference type="AlphaFoldDB" id="A0A1X0QJR5"/>
<evidence type="ECO:0000313" key="2">
    <source>
        <dbReference type="Proteomes" id="UP000192501"/>
    </source>
</evidence>
<dbReference type="Proteomes" id="UP000192501">
    <property type="component" value="Unassembled WGS sequence"/>
</dbReference>
<dbReference type="VEuPathDB" id="MicrosporidiaDB:A0H76_2513"/>
<organism evidence="1 2">
    <name type="scientific">Hepatospora eriocheir</name>
    <dbReference type="NCBI Taxonomy" id="1081669"/>
    <lineage>
        <taxon>Eukaryota</taxon>
        <taxon>Fungi</taxon>
        <taxon>Fungi incertae sedis</taxon>
        <taxon>Microsporidia</taxon>
        <taxon>Hepatosporidae</taxon>
        <taxon>Hepatospora</taxon>
    </lineage>
</organism>
<name>A0A1X0QJR5_9MICR</name>
<comment type="caution">
    <text evidence="1">The sequence shown here is derived from an EMBL/GenBank/DDBJ whole genome shotgun (WGS) entry which is preliminary data.</text>
</comment>
<proteinExistence type="predicted"/>
<reference evidence="1 2" key="1">
    <citation type="journal article" date="2017" name="Environ. Microbiol.">
        <title>Decay of the glycolytic pathway and adaptation to intranuclear parasitism within Enterocytozoonidae microsporidia.</title>
        <authorList>
            <person name="Wiredu Boakye D."/>
            <person name="Jaroenlak P."/>
            <person name="Prachumwat A."/>
            <person name="Williams T.A."/>
            <person name="Bateman K.S."/>
            <person name="Itsathitphaisarn O."/>
            <person name="Sritunyalucksana K."/>
            <person name="Paszkiewicz K.H."/>
            <person name="Moore K.A."/>
            <person name="Stentiford G.D."/>
            <person name="Williams B.A."/>
        </authorList>
    </citation>
    <scope>NUCLEOTIDE SEQUENCE [LARGE SCALE GENOMIC DNA]</scope>
    <source>
        <strain evidence="2">canceri</strain>
    </source>
</reference>
<gene>
    <name evidence="1" type="ORF">A0H76_2513</name>
</gene>